<gene>
    <name evidence="2" type="ORF">SCMC78_04590</name>
</gene>
<dbReference type="EMBL" id="AP035884">
    <property type="protein sequence ID" value="BFP50652.1"/>
    <property type="molecule type" value="Genomic_DNA"/>
</dbReference>
<evidence type="ECO:0000313" key="2">
    <source>
        <dbReference type="EMBL" id="BFP50652.1"/>
    </source>
</evidence>
<reference evidence="2" key="1">
    <citation type="submission" date="2024-07" db="EMBL/GenBank/DDBJ databases">
        <title>Complete genome sequences of cellulolytic bacteria, Kitasatospora sp. CMC57 and Streptomyces sp. CMC78, isolated from Japanese agricultural soil.</title>
        <authorList>
            <person name="Hashimoto T."/>
            <person name="Ito M."/>
            <person name="Iwamoto M."/>
            <person name="Fukahori D."/>
            <person name="Shoda T."/>
            <person name="Sakoda M."/>
            <person name="Morohoshi T."/>
            <person name="Mitsuboshi M."/>
            <person name="Nishizawa T."/>
        </authorList>
    </citation>
    <scope>NUCLEOTIDE SEQUENCE</scope>
    <source>
        <strain evidence="2">CMC78</strain>
    </source>
</reference>
<feature type="compositionally biased region" description="Low complexity" evidence="1">
    <location>
        <begin position="66"/>
        <end position="78"/>
    </location>
</feature>
<dbReference type="AlphaFoldDB" id="A0AB33K4V9"/>
<name>A0AB33K4V9_9ACTN</name>
<organism evidence="2">
    <name type="scientific">Streptomyces sp. CMC78</name>
    <dbReference type="NCBI Taxonomy" id="3231512"/>
    <lineage>
        <taxon>Bacteria</taxon>
        <taxon>Bacillati</taxon>
        <taxon>Actinomycetota</taxon>
        <taxon>Actinomycetes</taxon>
        <taxon>Kitasatosporales</taxon>
        <taxon>Streptomycetaceae</taxon>
        <taxon>Streptomyces</taxon>
    </lineage>
</organism>
<feature type="region of interest" description="Disordered" evidence="1">
    <location>
        <begin position="56"/>
        <end position="96"/>
    </location>
</feature>
<protein>
    <submittedName>
        <fullName evidence="2">Uncharacterized protein</fullName>
    </submittedName>
</protein>
<dbReference type="KEGG" id="stcm:SCMC78_04590"/>
<sequence length="96" mass="10720">MGSQDQAGRKKTYNDPDKASVEQYSLDYMRSLRSSAPEEMLRLWRAGHFTEAMAEEAASRADGRTYTRSRGTTGAATREWAESRGVNLDDVDPNAD</sequence>
<evidence type="ECO:0000256" key="1">
    <source>
        <dbReference type="SAM" id="MobiDB-lite"/>
    </source>
</evidence>
<accession>A0AB33K4V9</accession>
<proteinExistence type="predicted"/>